<dbReference type="Pfam" id="PF26151">
    <property type="entry name" value="AcrIF11_ADP_ribosyl"/>
    <property type="match status" value="1"/>
</dbReference>
<proteinExistence type="predicted"/>
<gene>
    <name evidence="1" type="ORF">EQ836_25300</name>
</gene>
<dbReference type="InterPro" id="IPR058829">
    <property type="entry name" value="AcrIF11-like"/>
</dbReference>
<reference evidence="1 2" key="1">
    <citation type="submission" date="2019-01" db="EMBL/GenBank/DDBJ databases">
        <title>Whole genome shotgun sequencing of Pseudomonas spp. isolated by its ability to degrade furfural.</title>
        <authorList>
            <person name="Donoso R."/>
            <person name="Farkas C."/>
            <person name="Villegas P."/>
            <person name="Gonzales-Toro F."/>
            <person name="Guajardo-Parra M."/>
            <person name="Araya-Nail M."/>
            <person name="Morgante V."/>
            <person name="Perez-Pantoja D."/>
        </authorList>
    </citation>
    <scope>NUCLEOTIDE SEQUENCE [LARGE SCALE GENOMIC DNA]</scope>
    <source>
        <strain evidence="1 2">VN231</strain>
    </source>
</reference>
<evidence type="ECO:0000313" key="2">
    <source>
        <dbReference type="Proteomes" id="UP000317327"/>
    </source>
</evidence>
<accession>A0ABD7RP54</accession>
<name>A0ABD7RP54_ECTME</name>
<dbReference type="EMBL" id="SCFV01000020">
    <property type="protein sequence ID" value="TRO10685.1"/>
    <property type="molecule type" value="Genomic_DNA"/>
</dbReference>
<sequence>MQLTHTSPTEITRIETFGRFGEFLFFASDTYVMTAGDYFTYTIELDESEVIRASQLFCHEDAEKLADLVAEVANRFDINEDDAEALIEESKSIYDIDSNVEVEDMGEAGWDIQQYTARAAKMLGFRAVAVTDEQGTSYMVDMLGREGELVKA</sequence>
<dbReference type="CDD" id="cd22580">
    <property type="entry name" value="AcrIF11"/>
    <property type="match status" value="1"/>
</dbReference>
<evidence type="ECO:0000313" key="1">
    <source>
        <dbReference type="EMBL" id="TRO10685.1"/>
    </source>
</evidence>
<organism evidence="1 2">
    <name type="scientific">Ectopseudomonas mendocina</name>
    <name type="common">Pseudomonas mendocina</name>
    <dbReference type="NCBI Taxonomy" id="300"/>
    <lineage>
        <taxon>Bacteria</taxon>
        <taxon>Pseudomonadati</taxon>
        <taxon>Pseudomonadota</taxon>
        <taxon>Gammaproteobacteria</taxon>
        <taxon>Pseudomonadales</taxon>
        <taxon>Pseudomonadaceae</taxon>
        <taxon>Ectopseudomonas</taxon>
    </lineage>
</organism>
<comment type="caution">
    <text evidence="1">The sequence shown here is derived from an EMBL/GenBank/DDBJ whole genome shotgun (WGS) entry which is preliminary data.</text>
</comment>
<dbReference type="RefSeq" id="WP_143503285.1">
    <property type="nucleotide sequence ID" value="NZ_SCFV01000020.1"/>
</dbReference>
<protein>
    <submittedName>
        <fullName evidence="1">Uncharacterized protein</fullName>
    </submittedName>
</protein>
<dbReference type="AlphaFoldDB" id="A0ABD7RP54"/>
<dbReference type="Proteomes" id="UP000317327">
    <property type="component" value="Unassembled WGS sequence"/>
</dbReference>